<dbReference type="InterPro" id="IPR019734">
    <property type="entry name" value="TPR_rpt"/>
</dbReference>
<evidence type="ECO:0000256" key="1">
    <source>
        <dbReference type="SAM" id="SignalP"/>
    </source>
</evidence>
<dbReference type="SUPFAM" id="SSF48452">
    <property type="entry name" value="TPR-like"/>
    <property type="match status" value="1"/>
</dbReference>
<dbReference type="AlphaFoldDB" id="A0A4R6Y9D4"/>
<keyword evidence="3" id="KW-1185">Reference proteome</keyword>
<dbReference type="Proteomes" id="UP000294480">
    <property type="component" value="Unassembled WGS sequence"/>
</dbReference>
<dbReference type="EMBL" id="SNZE01000006">
    <property type="protein sequence ID" value="TDR32036.1"/>
    <property type="molecule type" value="Genomic_DNA"/>
</dbReference>
<reference evidence="2 3" key="1">
    <citation type="submission" date="2019-03" db="EMBL/GenBank/DDBJ databases">
        <title>Genomic Encyclopedia of Type Strains, Phase IV (KMG-IV): sequencing the most valuable type-strain genomes for metagenomic binning, comparative biology and taxonomic classification.</title>
        <authorList>
            <person name="Goeker M."/>
        </authorList>
    </citation>
    <scope>NUCLEOTIDE SEQUENCE [LARGE SCALE GENOMIC DNA]</scope>
    <source>
        <strain evidence="2 3">DSM 102852</strain>
    </source>
</reference>
<dbReference type="Pfam" id="PF13429">
    <property type="entry name" value="TPR_15"/>
    <property type="match status" value="1"/>
</dbReference>
<dbReference type="RefSeq" id="WP_133619471.1">
    <property type="nucleotide sequence ID" value="NZ_SNZE01000006.1"/>
</dbReference>
<dbReference type="Gene3D" id="1.25.40.10">
    <property type="entry name" value="Tetratricopeptide repeat domain"/>
    <property type="match status" value="1"/>
</dbReference>
<protein>
    <submittedName>
        <fullName evidence="2">Tetratricopeptide repeat protein</fullName>
    </submittedName>
</protein>
<keyword evidence="1" id="KW-0732">Signal</keyword>
<name>A0A4R6Y9D4_9BURK</name>
<gene>
    <name evidence="2" type="ORF">DFR44_106102</name>
</gene>
<accession>A0A4R6Y9D4</accession>
<dbReference type="InterPro" id="IPR011990">
    <property type="entry name" value="TPR-like_helical_dom_sf"/>
</dbReference>
<comment type="caution">
    <text evidence="2">The sequence shown here is derived from an EMBL/GenBank/DDBJ whole genome shotgun (WGS) entry which is preliminary data.</text>
</comment>
<organism evidence="2 3">
    <name type="scientific">Hydromonas duriensis</name>
    <dbReference type="NCBI Taxonomy" id="1527608"/>
    <lineage>
        <taxon>Bacteria</taxon>
        <taxon>Pseudomonadati</taxon>
        <taxon>Pseudomonadota</taxon>
        <taxon>Betaproteobacteria</taxon>
        <taxon>Burkholderiales</taxon>
        <taxon>Burkholderiaceae</taxon>
        <taxon>Hydromonas</taxon>
    </lineage>
</organism>
<sequence length="332" mass="36761">MPFLNGSLRPSALSLSVLSMLGAMTLGISTPIHAQTLEDAVQNPSAVPSKKLEYNLPKQALTPEIAFNSILADILLQRGKPQEAYMMYMRTAALTRDPRYAELAYKIAAALGAKDPALTAAKLLKELAPNTQLGQDLKTQNDIQRAYGQIDAQQYRPAYETAKIILKDSPDNVPALGLLADVADRLGYNNEALAALEKLVKIDPNNPEHQNALGYFLADKNMRLPEAKTLIEKAIAQKPAAPHIIDSLAWINYRLGNLDTALQLVEQSLVQEPHDEVKIHYGEILWASGQQEKALSVLRQVYETSPFLPNLRDTAERLNIPMSQLQRIQPRQ</sequence>
<feature type="chain" id="PRO_5020684964" evidence="1">
    <location>
        <begin position="35"/>
        <end position="332"/>
    </location>
</feature>
<dbReference type="SMART" id="SM00028">
    <property type="entry name" value="TPR"/>
    <property type="match status" value="3"/>
</dbReference>
<feature type="signal peptide" evidence="1">
    <location>
        <begin position="1"/>
        <end position="34"/>
    </location>
</feature>
<proteinExistence type="predicted"/>
<evidence type="ECO:0000313" key="3">
    <source>
        <dbReference type="Proteomes" id="UP000294480"/>
    </source>
</evidence>
<evidence type="ECO:0000313" key="2">
    <source>
        <dbReference type="EMBL" id="TDR32036.1"/>
    </source>
</evidence>
<dbReference type="OrthoDB" id="9766710at2"/>